<organism evidence="4 5">
    <name type="scientific">Citricoccus muralis</name>
    <dbReference type="NCBI Taxonomy" id="169134"/>
    <lineage>
        <taxon>Bacteria</taxon>
        <taxon>Bacillati</taxon>
        <taxon>Actinomycetota</taxon>
        <taxon>Actinomycetes</taxon>
        <taxon>Micrococcales</taxon>
        <taxon>Micrococcaceae</taxon>
        <taxon>Citricoccus</taxon>
    </lineage>
</organism>
<evidence type="ECO:0000256" key="3">
    <source>
        <dbReference type="ARBA" id="ARBA00022842"/>
    </source>
</evidence>
<comment type="cofactor">
    <cofactor evidence="1">
        <name>Mg(2+)</name>
        <dbReference type="ChEBI" id="CHEBI:18420"/>
    </cofactor>
</comment>
<dbReference type="PRINTS" id="PR00413">
    <property type="entry name" value="HADHALOGNASE"/>
</dbReference>
<dbReference type="InterPro" id="IPR036412">
    <property type="entry name" value="HAD-like_sf"/>
</dbReference>
<dbReference type="InterPro" id="IPR023214">
    <property type="entry name" value="HAD_sf"/>
</dbReference>
<dbReference type="Gene3D" id="3.40.50.1000">
    <property type="entry name" value="HAD superfamily/HAD-like"/>
    <property type="match status" value="1"/>
</dbReference>
<dbReference type="EMBL" id="CP121252">
    <property type="protein sequence ID" value="WFP17733.1"/>
    <property type="molecule type" value="Genomic_DNA"/>
</dbReference>
<dbReference type="InterPro" id="IPR051400">
    <property type="entry name" value="HAD-like_hydrolase"/>
</dbReference>
<dbReference type="RefSeq" id="WP_278159446.1">
    <property type="nucleotide sequence ID" value="NZ_CP121252.1"/>
</dbReference>
<dbReference type="Pfam" id="PF00702">
    <property type="entry name" value="Hydrolase"/>
    <property type="match status" value="1"/>
</dbReference>
<dbReference type="GO" id="GO:0016787">
    <property type="term" value="F:hydrolase activity"/>
    <property type="evidence" value="ECO:0007669"/>
    <property type="project" value="UniProtKB-KW"/>
</dbReference>
<keyword evidence="3" id="KW-0460">Magnesium</keyword>
<dbReference type="InterPro" id="IPR006439">
    <property type="entry name" value="HAD-SF_hydro_IA"/>
</dbReference>
<keyword evidence="5" id="KW-1185">Reference proteome</keyword>
<proteinExistence type="predicted"/>
<keyword evidence="2 4" id="KW-0378">Hydrolase</keyword>
<accession>A0ABY8HAR9</accession>
<dbReference type="SFLD" id="SFLDG01129">
    <property type="entry name" value="C1.5:_HAD__Beta-PGM__Phosphata"/>
    <property type="match status" value="1"/>
</dbReference>
<name>A0ABY8HAR9_9MICC</name>
<dbReference type="EC" id="3.1.3.-" evidence="4"/>
<evidence type="ECO:0000313" key="4">
    <source>
        <dbReference type="EMBL" id="WFP17733.1"/>
    </source>
</evidence>
<evidence type="ECO:0000256" key="2">
    <source>
        <dbReference type="ARBA" id="ARBA00022801"/>
    </source>
</evidence>
<dbReference type="PANTHER" id="PTHR46470">
    <property type="entry name" value="N-ACYLNEURAMINATE-9-PHOSPHATASE"/>
    <property type="match status" value="1"/>
</dbReference>
<dbReference type="NCBIfam" id="TIGR01549">
    <property type="entry name" value="HAD-SF-IA-v1"/>
    <property type="match status" value="1"/>
</dbReference>
<dbReference type="SUPFAM" id="SSF56784">
    <property type="entry name" value="HAD-like"/>
    <property type="match status" value="1"/>
</dbReference>
<dbReference type="SFLD" id="SFLDS00003">
    <property type="entry name" value="Haloacid_Dehalogenase"/>
    <property type="match status" value="1"/>
</dbReference>
<sequence>MIRGVLFDIDDTLIDLASAQTVTFQETIARQTGQDLMSFDPATLAEATRYFARDLDGHYDRYVAGELDFLGQRLARVRGAMDVLGRNTAPDEQLWGETYERNVRARWALFEDVAPTLTWLDEHGVPYGAVSNNVEHYQRGKLAEVGLSWDIVVGTDTAGAPKPDPAPFLEGCRLLNCAPNDVMMVGDNPIADGQGAREAGLTSVLVERPQPKSLRAAASVSAVSATAAGDRLDYATAPPGVHRITDLREIRCFVIGAETRV</sequence>
<dbReference type="Proteomes" id="UP001219037">
    <property type="component" value="Chromosome"/>
</dbReference>
<gene>
    <name evidence="4" type="ORF">P8192_06425</name>
</gene>
<dbReference type="Gene3D" id="1.20.120.1600">
    <property type="match status" value="1"/>
</dbReference>
<evidence type="ECO:0000256" key="1">
    <source>
        <dbReference type="ARBA" id="ARBA00001946"/>
    </source>
</evidence>
<protein>
    <submittedName>
        <fullName evidence="4">HAD family hydrolase</fullName>
        <ecNumber evidence="4">3.1.3.-</ecNumber>
    </submittedName>
</protein>
<reference evidence="4 5" key="1">
    <citation type="submission" date="2023-04" db="EMBL/GenBank/DDBJ databases">
        <title>Funneling lignin-derived compounds into biodiesel using alkali-halophilic Citricoccus sp. P2.</title>
        <authorList>
            <person name="Luo C.-B."/>
        </authorList>
    </citation>
    <scope>NUCLEOTIDE SEQUENCE [LARGE SCALE GENOMIC DNA]</scope>
    <source>
        <strain evidence="4 5">P2</strain>
    </source>
</reference>
<evidence type="ECO:0000313" key="5">
    <source>
        <dbReference type="Proteomes" id="UP001219037"/>
    </source>
</evidence>
<dbReference type="PANTHER" id="PTHR46470:SF4">
    <property type="entry name" value="5-AMINO-6-(5-PHOSPHO-D-RIBITYLAMINO)URACIL PHOSPHATASE YIGB"/>
    <property type="match status" value="1"/>
</dbReference>